<feature type="region of interest" description="Disordered" evidence="1">
    <location>
        <begin position="346"/>
        <end position="380"/>
    </location>
</feature>
<dbReference type="InterPro" id="IPR005094">
    <property type="entry name" value="Endonuclease_MobA/VirD2"/>
</dbReference>
<dbReference type="InterPro" id="IPR040677">
    <property type="entry name" value="LPD7"/>
</dbReference>
<feature type="compositionally biased region" description="Basic and acidic residues" evidence="1">
    <location>
        <begin position="450"/>
        <end position="461"/>
    </location>
</feature>
<dbReference type="InterPro" id="IPR049751">
    <property type="entry name" value="TraI/MobA_relaxases"/>
</dbReference>
<feature type="domain" description="MobA/VirD2-like nuclease" evidence="2">
    <location>
        <begin position="70"/>
        <end position="175"/>
    </location>
</feature>
<name>A0A242MN22_CABSO</name>
<dbReference type="EMBL" id="NBTZ01000093">
    <property type="protein sequence ID" value="OTP72164.1"/>
    <property type="molecule type" value="Genomic_DNA"/>
</dbReference>
<proteinExistence type="predicted"/>
<dbReference type="Proteomes" id="UP000195221">
    <property type="component" value="Unassembled WGS sequence"/>
</dbReference>
<evidence type="ECO:0000259" key="3">
    <source>
        <dbReference type="Pfam" id="PF18821"/>
    </source>
</evidence>
<protein>
    <submittedName>
        <fullName evidence="5">IncP-type DNA relaxase TraI</fullName>
    </submittedName>
</protein>
<dbReference type="Pfam" id="PF03432">
    <property type="entry name" value="Relaxase"/>
    <property type="match status" value="1"/>
</dbReference>
<dbReference type="InterPro" id="IPR054462">
    <property type="entry name" value="TraI_M"/>
</dbReference>
<dbReference type="AlphaFoldDB" id="A0A242MN22"/>
<evidence type="ECO:0000313" key="5">
    <source>
        <dbReference type="EMBL" id="OTP72164.1"/>
    </source>
</evidence>
<reference evidence="5 6" key="1">
    <citation type="submission" date="2017-03" db="EMBL/GenBank/DDBJ databases">
        <title>Genome analysis of strain PAMC 26577.</title>
        <authorList>
            <person name="Oh H.-M."/>
            <person name="Yang J.-A."/>
        </authorList>
    </citation>
    <scope>NUCLEOTIDE SEQUENCE [LARGE SCALE GENOMIC DNA]</scope>
    <source>
        <strain evidence="5 6">PAMC 26577</strain>
    </source>
</reference>
<evidence type="ECO:0000259" key="2">
    <source>
        <dbReference type="Pfam" id="PF03432"/>
    </source>
</evidence>
<dbReference type="Pfam" id="PF22863">
    <property type="entry name" value="TraI_middle"/>
    <property type="match status" value="1"/>
</dbReference>
<sequence length="747" mass="84294">MICKRIAGRKDTKSSAGSLLRYGEGLKPDVNGEYLDKSHRTRISNFGLVDDNILIDADMFERQRVIALCSMEMQANCDLNQRVEEGNKIAHFMISFGQERPGDKVLDDIENSMMAELKLSDNHRVSFLHNDNGHWHMHIAASRIGAEPSHKCNDLWRERIKRDYVCREMELKHGLRRDKGYHYIAHNGEILLDSERKRGGALGPGDRAQSMERHSGLLSFQGWCADSGMAERLKRADSWADLHQIAGDFDCRIAARGSGFVVINRQDAGQAAKLSQIGVKTVTARLGDFKPPEAISHARTRYSPEPIVREHGERKPALRGTHEQWRQYQKAREDWRGVKADRLKSHAQSVGERRQELRSHFRGQRQAITADRGLERPEKEQRRSMLAMQLVQEELKQRDQFKAERQALHANIQATDLGKTFRAYLLKQVEAGDERALESARQYAEAEATDLSRKQEEERRRAAGTISSSDQNRIRAHHAVLNLKCTAHLNGSVDYDLGGGRVLTDTAHGQIKLSAPAVIDAEAVEAGLMLAQKRFGSELQLSGSDEFKRFAVETAVQRDVRVTFLNAEMEAYRQQLVEEKDRIRQHNGERSRAADVEATPAQTEALSARPEHPGATVEPQGVRTTTDIQPIVVRADALAFIERRNALAESGQIQEVPHRLATEADLTKPIRFAELRNGDTSELKVAVFERKDENGRTIEKIVLPVDKKGADRLAKYKRGADIKLEAERNGQGHIQITVPARARNRAR</sequence>
<feature type="region of interest" description="Disordered" evidence="1">
    <location>
        <begin position="583"/>
        <end position="621"/>
    </location>
</feature>
<organism evidence="5 6">
    <name type="scientific">Caballeronia sordidicola</name>
    <name type="common">Burkholderia sordidicola</name>
    <dbReference type="NCBI Taxonomy" id="196367"/>
    <lineage>
        <taxon>Bacteria</taxon>
        <taxon>Pseudomonadati</taxon>
        <taxon>Pseudomonadota</taxon>
        <taxon>Betaproteobacteria</taxon>
        <taxon>Burkholderiales</taxon>
        <taxon>Burkholderiaceae</taxon>
        <taxon>Caballeronia</taxon>
    </lineage>
</organism>
<feature type="region of interest" description="Disordered" evidence="1">
    <location>
        <begin position="446"/>
        <end position="470"/>
    </location>
</feature>
<feature type="compositionally biased region" description="Basic and acidic residues" evidence="1">
    <location>
        <begin position="583"/>
        <end position="595"/>
    </location>
</feature>
<evidence type="ECO:0000256" key="1">
    <source>
        <dbReference type="SAM" id="MobiDB-lite"/>
    </source>
</evidence>
<dbReference type="NCBIfam" id="NF041893">
    <property type="entry name" value="TraI_MobP_relax"/>
    <property type="match status" value="1"/>
</dbReference>
<evidence type="ECO:0000313" key="6">
    <source>
        <dbReference type="Proteomes" id="UP000195221"/>
    </source>
</evidence>
<gene>
    <name evidence="5" type="ORF">PAMC26577_21630</name>
</gene>
<evidence type="ECO:0000259" key="4">
    <source>
        <dbReference type="Pfam" id="PF22863"/>
    </source>
</evidence>
<comment type="caution">
    <text evidence="5">The sequence shown here is derived from an EMBL/GenBank/DDBJ whole genome shotgun (WGS) entry which is preliminary data.</text>
</comment>
<accession>A0A242MN22</accession>
<dbReference type="Pfam" id="PF18821">
    <property type="entry name" value="LPD7"/>
    <property type="match status" value="1"/>
</dbReference>
<feature type="domain" description="TraI-like middle" evidence="4">
    <location>
        <begin position="206"/>
        <end position="291"/>
    </location>
</feature>
<feature type="domain" description="Large polyvalent protein-associated" evidence="3">
    <location>
        <begin position="491"/>
        <end position="576"/>
    </location>
</feature>